<feature type="region of interest" description="Disordered" evidence="4">
    <location>
        <begin position="511"/>
        <end position="551"/>
    </location>
</feature>
<organism evidence="5">
    <name type="scientific">Phaffia rhodozyma</name>
    <name type="common">Yeast</name>
    <name type="synonym">Xanthophyllomyces dendrorhous</name>
    <dbReference type="NCBI Taxonomy" id="264483"/>
    <lineage>
        <taxon>Eukaryota</taxon>
        <taxon>Fungi</taxon>
        <taxon>Dikarya</taxon>
        <taxon>Basidiomycota</taxon>
        <taxon>Agaricomycotina</taxon>
        <taxon>Tremellomycetes</taxon>
        <taxon>Cystofilobasidiales</taxon>
        <taxon>Mrakiaceae</taxon>
        <taxon>Phaffia</taxon>
    </lineage>
</organism>
<name>A0A0F7SMN6_PHARH</name>
<dbReference type="GO" id="GO:0005085">
    <property type="term" value="F:guanyl-nucleotide exchange factor activity"/>
    <property type="evidence" value="ECO:0007669"/>
    <property type="project" value="UniProtKB-KW"/>
</dbReference>
<feature type="compositionally biased region" description="Basic and acidic residues" evidence="4">
    <location>
        <begin position="584"/>
        <end position="594"/>
    </location>
</feature>
<dbReference type="Pfam" id="PF10165">
    <property type="entry name" value="Ric8"/>
    <property type="match status" value="1"/>
</dbReference>
<dbReference type="GO" id="GO:0005737">
    <property type="term" value="C:cytoplasm"/>
    <property type="evidence" value="ECO:0007669"/>
    <property type="project" value="TreeGrafter"/>
</dbReference>
<dbReference type="PANTHER" id="PTHR12425">
    <property type="entry name" value="SYNEMBRYN"/>
    <property type="match status" value="1"/>
</dbReference>
<feature type="compositionally biased region" description="Polar residues" evidence="4">
    <location>
        <begin position="511"/>
        <end position="530"/>
    </location>
</feature>
<protein>
    <submittedName>
        <fullName evidence="5">Signaling protein RIC-8/synembryn (Regulates neurotransmitter secretion)</fullName>
    </submittedName>
</protein>
<comment type="similarity">
    <text evidence="1">Belongs to the synembryn family.</text>
</comment>
<feature type="region of interest" description="Disordered" evidence="4">
    <location>
        <begin position="572"/>
        <end position="643"/>
    </location>
</feature>
<keyword evidence="3" id="KW-0143">Chaperone</keyword>
<evidence type="ECO:0000256" key="3">
    <source>
        <dbReference type="ARBA" id="ARBA00023186"/>
    </source>
</evidence>
<evidence type="ECO:0000256" key="1">
    <source>
        <dbReference type="ARBA" id="ARBA00009049"/>
    </source>
</evidence>
<sequence>MDTFKADLFTSLPPYGSSSLSSYDRVLRTIINTPPTVIQPTQRKIFLNEILRRLEDRTFDSNSTLLALQAVKTLGRNPTGSELLADKSVLGTVLSYTALPLNTFTSVSQPTDQTQEKAPMSSPSDGFGNPTSTEALRILANGLLLHESARDALSSLGGGHVGPSLVTVLGWGSEDTRSLPTNSKKLSSLPTPDTIFIITRILFLLTVKQSSLITTLVTELELPHILAHRIRITPPASSSPLDPLPELLKLTFNILMHYPRSSVSAISMDDDGGFISEVVDESAQIRAGAIGHLWDTALDCLAEPLINLLLSLPLPSQASPIPPPSSVSQTLNCLLTLPTTPLSSTWLLSSSELGVRGDNRPGSSSVAGTNQVDTARALLGLAERMTAPWNDTTERTWPSVQIVEATLSVLFLLMARLCAGLEVVRLHTEQYLFPLDLDRAENSTLLQERSTLLGRLLRLMTSPKYSQTKIAIGEIFFAVSNKNPDTMSALIGYGNAAGFLLSKGFTANAPVSSSKSNSLDNAPRSNSRLNPVTGLAPTGGPTFDTSMTEEEKEREAERLFVLFERIKKNPAVSMGVPNGEDKEEGEKGRRKTVDPVRQAVESGRWQEMDESTEEAIRRLDLEDQRDEQEAEKELATLKARRNF</sequence>
<feature type="region of interest" description="Disordered" evidence="4">
    <location>
        <begin position="106"/>
        <end position="128"/>
    </location>
</feature>
<dbReference type="InterPro" id="IPR019318">
    <property type="entry name" value="Gua_nucleotide_exch_fac_Ric8"/>
</dbReference>
<dbReference type="GO" id="GO:0007186">
    <property type="term" value="P:G protein-coupled receptor signaling pathway"/>
    <property type="evidence" value="ECO:0007669"/>
    <property type="project" value="TreeGrafter"/>
</dbReference>
<dbReference type="AlphaFoldDB" id="A0A0F7SMN6"/>
<accession>A0A0F7SMN6</accession>
<reference evidence="5" key="1">
    <citation type="submission" date="2014-08" db="EMBL/GenBank/DDBJ databases">
        <authorList>
            <person name="Sharma Rahul"/>
            <person name="Thines Marco"/>
        </authorList>
    </citation>
    <scope>NUCLEOTIDE SEQUENCE</scope>
</reference>
<evidence type="ECO:0000256" key="4">
    <source>
        <dbReference type="SAM" id="MobiDB-lite"/>
    </source>
</evidence>
<dbReference type="EMBL" id="LN483345">
    <property type="protein sequence ID" value="CDZ98704.1"/>
    <property type="molecule type" value="Genomic_DNA"/>
</dbReference>
<evidence type="ECO:0000256" key="2">
    <source>
        <dbReference type="ARBA" id="ARBA00022658"/>
    </source>
</evidence>
<proteinExistence type="inferred from homology"/>
<keyword evidence="2" id="KW-0344">Guanine-nucleotide releasing factor</keyword>
<evidence type="ECO:0000313" key="5">
    <source>
        <dbReference type="EMBL" id="CDZ98704.1"/>
    </source>
</evidence>
<dbReference type="GO" id="GO:0001965">
    <property type="term" value="F:G-protein alpha-subunit binding"/>
    <property type="evidence" value="ECO:0007669"/>
    <property type="project" value="TreeGrafter"/>
</dbReference>
<dbReference type="PANTHER" id="PTHR12425:SF5">
    <property type="entry name" value="SYNEMBRYN"/>
    <property type="match status" value="1"/>
</dbReference>